<name>A0ABP7P5S3_9GAMM</name>
<keyword evidence="6 7" id="KW-0804">Transcription</keyword>
<dbReference type="InterPro" id="IPR025866">
    <property type="entry name" value="PolyA_pol_arg_C_dom"/>
</dbReference>
<feature type="compositionally biased region" description="Basic and acidic residues" evidence="9">
    <location>
        <begin position="426"/>
        <end position="455"/>
    </location>
</feature>
<evidence type="ECO:0000259" key="12">
    <source>
        <dbReference type="Pfam" id="PF12627"/>
    </source>
</evidence>
<feature type="active site" evidence="7">
    <location>
        <position position="163"/>
    </location>
</feature>
<dbReference type="Proteomes" id="UP001501337">
    <property type="component" value="Unassembled WGS sequence"/>
</dbReference>
<accession>A0ABP7P5S3</accession>
<dbReference type="EC" id="2.7.7.19" evidence="7"/>
<comment type="function">
    <text evidence="7">Adds poly(A) tail to the 3' end of many RNAs, which usually targets these RNAs for decay. Plays a significant role in the global control of gene expression, through influencing the rate of transcript degradation, and in the general RNA quality control.</text>
</comment>
<dbReference type="RefSeq" id="WP_344805448.1">
    <property type="nucleotide sequence ID" value="NZ_BAABBO010000009.1"/>
</dbReference>
<keyword evidence="4 7" id="KW-0067">ATP-binding</keyword>
<evidence type="ECO:0000256" key="5">
    <source>
        <dbReference type="ARBA" id="ARBA00022884"/>
    </source>
</evidence>
<keyword evidence="3 7" id="KW-0547">Nucleotide-binding</keyword>
<evidence type="ECO:0000259" key="10">
    <source>
        <dbReference type="Pfam" id="PF01743"/>
    </source>
</evidence>
<evidence type="ECO:0000256" key="3">
    <source>
        <dbReference type="ARBA" id="ARBA00022741"/>
    </source>
</evidence>
<dbReference type="PANTHER" id="PTHR43051">
    <property type="entry name" value="POLYNUCLEOTIDE ADENYLYLTRANSFERASE FAMILY PROTEIN"/>
    <property type="match status" value="1"/>
</dbReference>
<dbReference type="SUPFAM" id="SSF81301">
    <property type="entry name" value="Nucleotidyltransferase"/>
    <property type="match status" value="1"/>
</dbReference>
<dbReference type="InterPro" id="IPR032828">
    <property type="entry name" value="PolyA_RNA-bd"/>
</dbReference>
<reference evidence="14" key="1">
    <citation type="journal article" date="2019" name="Int. J. Syst. Evol. Microbiol.">
        <title>The Global Catalogue of Microorganisms (GCM) 10K type strain sequencing project: providing services to taxonomists for standard genome sequencing and annotation.</title>
        <authorList>
            <consortium name="The Broad Institute Genomics Platform"/>
            <consortium name="The Broad Institute Genome Sequencing Center for Infectious Disease"/>
            <person name="Wu L."/>
            <person name="Ma J."/>
        </authorList>
    </citation>
    <scope>NUCLEOTIDE SEQUENCE [LARGE SCALE GENOMIC DNA]</scope>
    <source>
        <strain evidence="14">JCM 17555</strain>
    </source>
</reference>
<dbReference type="PANTHER" id="PTHR43051:SF1">
    <property type="entry name" value="POLYNUCLEOTIDE ADENYLYLTRANSFERASE FAMILY PROTEIN"/>
    <property type="match status" value="1"/>
</dbReference>
<feature type="active site" evidence="7">
    <location>
        <position position="85"/>
    </location>
</feature>
<keyword evidence="5 7" id="KW-0694">RNA-binding</keyword>
<dbReference type="InterPro" id="IPR002646">
    <property type="entry name" value="PolA_pol_head_dom"/>
</dbReference>
<dbReference type="InterPro" id="IPR043519">
    <property type="entry name" value="NT_sf"/>
</dbReference>
<dbReference type="CDD" id="cd05398">
    <property type="entry name" value="NT_ClassII-CCAase"/>
    <property type="match status" value="1"/>
</dbReference>
<dbReference type="NCBIfam" id="TIGR01942">
    <property type="entry name" value="pcnB"/>
    <property type="match status" value="1"/>
</dbReference>
<keyword evidence="14" id="KW-1185">Reference proteome</keyword>
<feature type="domain" description="Polymerase A arginine-rich C-terminal" evidence="11">
    <location>
        <begin position="333"/>
        <end position="455"/>
    </location>
</feature>
<proteinExistence type="inferred from homology"/>
<comment type="similarity">
    <text evidence="7 8">Belongs to the tRNA nucleotidyltransferase/poly(A) polymerase family.</text>
</comment>
<evidence type="ECO:0000256" key="8">
    <source>
        <dbReference type="RuleBase" id="RU003953"/>
    </source>
</evidence>
<evidence type="ECO:0000256" key="1">
    <source>
        <dbReference type="ARBA" id="ARBA00022664"/>
    </source>
</evidence>
<comment type="catalytic activity">
    <reaction evidence="7">
        <text>RNA(n) + ATP = RNA(n)-3'-adenine ribonucleotide + diphosphate</text>
        <dbReference type="Rhea" id="RHEA:11332"/>
        <dbReference type="Rhea" id="RHEA-COMP:14527"/>
        <dbReference type="Rhea" id="RHEA-COMP:17347"/>
        <dbReference type="ChEBI" id="CHEBI:30616"/>
        <dbReference type="ChEBI" id="CHEBI:33019"/>
        <dbReference type="ChEBI" id="CHEBI:140395"/>
        <dbReference type="ChEBI" id="CHEBI:173115"/>
        <dbReference type="EC" id="2.7.7.19"/>
    </reaction>
</comment>
<sequence length="470" mass="52626">MLRKLLGFARRIAAPQPQAAIPQAAMPASHGIDKQIIPRDQHSVSRKQISSAALKVLYRLNASGYQAYLVGGGVRDLLLGGHPKDFDIATDAHPEIVDGLFSNARLIGRRFKLVHVRFGREIIEVATFRASADLDDEHLHEETGRILRDNTYGNQDEDAARRDFSVNALYYDISDFSIHAYANGLEDLNNKVLRLIGDPAVRYREDPVRMLRAARFAAKLGFTVDKAASDAIYELGELLAGVPSARLFDEALKLFMSGYGQASWKQLEHFNLLQYLLAEGPQAPTGLKLALLALASTDSRVAADKPVTPAFIYAAFLWEAFSKAHRKMLATDVAPQDAFFAAADSTVARQLMTTSIPKRFTLPMKEVWGLQSRLERHSKRNVKSCLFHPRFRAAYDFLLLREAAGEDTEGAGQWWTDYISSDEGKMLHDEAQEKHAQQRNERREASGGRDDGDGRKRPRRRRGRKPQNNG</sequence>
<dbReference type="Pfam" id="PF12626">
    <property type="entry name" value="PolyA_pol_arg_C"/>
    <property type="match status" value="1"/>
</dbReference>
<keyword evidence="1 7" id="KW-0507">mRNA processing</keyword>
<feature type="compositionally biased region" description="Basic residues" evidence="9">
    <location>
        <begin position="456"/>
        <end position="470"/>
    </location>
</feature>
<feature type="domain" description="tRNA nucleotidyltransferase/poly(A) polymerase RNA and SrmB- binding" evidence="12">
    <location>
        <begin position="221"/>
        <end position="277"/>
    </location>
</feature>
<dbReference type="SUPFAM" id="SSF81891">
    <property type="entry name" value="Poly A polymerase C-terminal region-like"/>
    <property type="match status" value="1"/>
</dbReference>
<evidence type="ECO:0000259" key="11">
    <source>
        <dbReference type="Pfam" id="PF12626"/>
    </source>
</evidence>
<organism evidence="13 14">
    <name type="scientific">Allohahella marinimesophila</name>
    <dbReference type="NCBI Taxonomy" id="1054972"/>
    <lineage>
        <taxon>Bacteria</taxon>
        <taxon>Pseudomonadati</taxon>
        <taxon>Pseudomonadota</taxon>
        <taxon>Gammaproteobacteria</taxon>
        <taxon>Oceanospirillales</taxon>
        <taxon>Hahellaceae</taxon>
        <taxon>Allohahella</taxon>
    </lineage>
</organism>
<feature type="region of interest" description="Disordered" evidence="9">
    <location>
        <begin position="426"/>
        <end position="470"/>
    </location>
</feature>
<comment type="caution">
    <text evidence="13">The sequence shown here is derived from an EMBL/GenBank/DDBJ whole genome shotgun (WGS) entry which is preliminary data.</text>
</comment>
<evidence type="ECO:0000256" key="7">
    <source>
        <dbReference type="HAMAP-Rule" id="MF_00957"/>
    </source>
</evidence>
<evidence type="ECO:0000256" key="6">
    <source>
        <dbReference type="ARBA" id="ARBA00023163"/>
    </source>
</evidence>
<feature type="domain" description="Poly A polymerase head" evidence="10">
    <location>
        <begin position="67"/>
        <end position="194"/>
    </location>
</feature>
<evidence type="ECO:0000256" key="9">
    <source>
        <dbReference type="SAM" id="MobiDB-lite"/>
    </source>
</evidence>
<dbReference type="Pfam" id="PF01743">
    <property type="entry name" value="PolyA_pol"/>
    <property type="match status" value="1"/>
</dbReference>
<dbReference type="GO" id="GO:0016779">
    <property type="term" value="F:nucleotidyltransferase activity"/>
    <property type="evidence" value="ECO:0007669"/>
    <property type="project" value="UniProtKB-KW"/>
</dbReference>
<dbReference type="Pfam" id="PF12627">
    <property type="entry name" value="PolyA_pol_RNAbd"/>
    <property type="match status" value="1"/>
</dbReference>
<dbReference type="Gene3D" id="1.10.3090.10">
    <property type="entry name" value="cca-adding enzyme, domain 2"/>
    <property type="match status" value="1"/>
</dbReference>
<feature type="active site" evidence="7">
    <location>
        <position position="87"/>
    </location>
</feature>
<dbReference type="InterPro" id="IPR052191">
    <property type="entry name" value="tRNA_ntf/polyA_polymerase_I"/>
</dbReference>
<evidence type="ECO:0000313" key="13">
    <source>
        <dbReference type="EMBL" id="GAA3960063.1"/>
    </source>
</evidence>
<dbReference type="Gene3D" id="3.30.460.10">
    <property type="entry name" value="Beta Polymerase, domain 2"/>
    <property type="match status" value="1"/>
</dbReference>
<dbReference type="InterPro" id="IPR010206">
    <property type="entry name" value="PolA_pol_I"/>
</dbReference>
<gene>
    <name evidence="7" type="primary">pcnB</name>
    <name evidence="13" type="ORF">GCM10022278_17790</name>
</gene>
<protein>
    <recommendedName>
        <fullName evidence="7">Poly(A) polymerase I</fullName>
        <shortName evidence="7">PAP I</shortName>
        <ecNumber evidence="7">2.7.7.19</ecNumber>
    </recommendedName>
</protein>
<dbReference type="EMBL" id="BAABBO010000009">
    <property type="protein sequence ID" value="GAA3960063.1"/>
    <property type="molecule type" value="Genomic_DNA"/>
</dbReference>
<evidence type="ECO:0000256" key="4">
    <source>
        <dbReference type="ARBA" id="ARBA00022840"/>
    </source>
</evidence>
<evidence type="ECO:0000256" key="2">
    <source>
        <dbReference type="ARBA" id="ARBA00022679"/>
    </source>
</evidence>
<keyword evidence="13" id="KW-0548">Nucleotidyltransferase</keyword>
<keyword evidence="2 7" id="KW-0808">Transferase</keyword>
<evidence type="ECO:0000313" key="14">
    <source>
        <dbReference type="Proteomes" id="UP001501337"/>
    </source>
</evidence>
<dbReference type="HAMAP" id="MF_00957">
    <property type="entry name" value="PolyA_pol"/>
    <property type="match status" value="1"/>
</dbReference>